<protein>
    <recommendedName>
        <fullName evidence="2">DUF6533 domain-containing protein</fullName>
    </recommendedName>
</protein>
<dbReference type="GeneID" id="64603066"/>
<name>A0A9P7DJS9_9AGAM</name>
<feature type="transmembrane region" description="Helical" evidence="1">
    <location>
        <begin position="93"/>
        <end position="111"/>
    </location>
</feature>
<feature type="transmembrane region" description="Helical" evidence="1">
    <location>
        <begin position="12"/>
        <end position="36"/>
    </location>
</feature>
<feature type="domain" description="DUF6533" evidence="2">
    <location>
        <begin position="22"/>
        <end position="66"/>
    </location>
</feature>
<evidence type="ECO:0000259" key="2">
    <source>
        <dbReference type="Pfam" id="PF20151"/>
    </source>
</evidence>
<feature type="transmembrane region" description="Helical" evidence="1">
    <location>
        <begin position="224"/>
        <end position="244"/>
    </location>
</feature>
<evidence type="ECO:0000256" key="1">
    <source>
        <dbReference type="SAM" id="Phobius"/>
    </source>
</evidence>
<dbReference type="Proteomes" id="UP000719766">
    <property type="component" value="Unassembled WGS sequence"/>
</dbReference>
<evidence type="ECO:0000313" key="4">
    <source>
        <dbReference type="Proteomes" id="UP000719766"/>
    </source>
</evidence>
<gene>
    <name evidence="3" type="ORF">HD556DRAFT_1526299</name>
</gene>
<keyword evidence="1" id="KW-0472">Membrane</keyword>
<dbReference type="AlphaFoldDB" id="A0A9P7DJS9"/>
<sequence>MTVVSNDPSWWPFINASLISSYFAVAACAAVIYDWVLAFGQEVELIWRQRWSMMTVLYLIARYLGIGFVVIRMFLSVPTILLTDAVSLIMTDALAWASDVVNVILGVIMIARLHAMYQRSRKVLISLIVIFLAIRIADVVMVAITMPQASGEELVLSGTYHCTVDYAGDSLFLSSLTWIFVAIWEVLALCLAVWIAIKHFRELRRHSTRGIIGDCFTVLMKTHVIYFASFFAFACFNIGLFFPTVSADIFLLDVQIYYGFTLIFEMVQLSVLGPRLILSVREYHAKLVADSDTASAMTSIAFQERVHVETGSSV</sequence>
<dbReference type="OrthoDB" id="2628848at2759"/>
<keyword evidence="1" id="KW-0812">Transmembrane</keyword>
<accession>A0A9P7DJS9</accession>
<proteinExistence type="predicted"/>
<organism evidence="3 4">
    <name type="scientific">Suillus plorans</name>
    <dbReference type="NCBI Taxonomy" id="116603"/>
    <lineage>
        <taxon>Eukaryota</taxon>
        <taxon>Fungi</taxon>
        <taxon>Dikarya</taxon>
        <taxon>Basidiomycota</taxon>
        <taxon>Agaricomycotina</taxon>
        <taxon>Agaricomycetes</taxon>
        <taxon>Agaricomycetidae</taxon>
        <taxon>Boletales</taxon>
        <taxon>Suillineae</taxon>
        <taxon>Suillaceae</taxon>
        <taxon>Suillus</taxon>
    </lineage>
</organism>
<dbReference type="RefSeq" id="XP_041161767.1">
    <property type="nucleotide sequence ID" value="XM_041309302.1"/>
</dbReference>
<reference evidence="3" key="1">
    <citation type="journal article" date="2020" name="New Phytol.">
        <title>Comparative genomics reveals dynamic genome evolution in host specialist ectomycorrhizal fungi.</title>
        <authorList>
            <person name="Lofgren L.A."/>
            <person name="Nguyen N.H."/>
            <person name="Vilgalys R."/>
            <person name="Ruytinx J."/>
            <person name="Liao H.L."/>
            <person name="Branco S."/>
            <person name="Kuo A."/>
            <person name="LaButti K."/>
            <person name="Lipzen A."/>
            <person name="Andreopoulos W."/>
            <person name="Pangilinan J."/>
            <person name="Riley R."/>
            <person name="Hundley H."/>
            <person name="Na H."/>
            <person name="Barry K."/>
            <person name="Grigoriev I.V."/>
            <person name="Stajich J.E."/>
            <person name="Kennedy P.G."/>
        </authorList>
    </citation>
    <scope>NUCLEOTIDE SEQUENCE</scope>
    <source>
        <strain evidence="3">S12</strain>
    </source>
</reference>
<feature type="transmembrane region" description="Helical" evidence="1">
    <location>
        <begin position="256"/>
        <end position="278"/>
    </location>
</feature>
<feature type="transmembrane region" description="Helical" evidence="1">
    <location>
        <begin position="123"/>
        <end position="146"/>
    </location>
</feature>
<comment type="caution">
    <text evidence="3">The sequence shown here is derived from an EMBL/GenBank/DDBJ whole genome shotgun (WGS) entry which is preliminary data.</text>
</comment>
<dbReference type="EMBL" id="JABBWE010000019">
    <property type="protein sequence ID" value="KAG1796251.1"/>
    <property type="molecule type" value="Genomic_DNA"/>
</dbReference>
<keyword evidence="4" id="KW-1185">Reference proteome</keyword>
<dbReference type="Pfam" id="PF20151">
    <property type="entry name" value="DUF6533"/>
    <property type="match status" value="1"/>
</dbReference>
<keyword evidence="1" id="KW-1133">Transmembrane helix</keyword>
<feature type="transmembrane region" description="Helical" evidence="1">
    <location>
        <begin position="176"/>
        <end position="197"/>
    </location>
</feature>
<dbReference type="InterPro" id="IPR045340">
    <property type="entry name" value="DUF6533"/>
</dbReference>
<evidence type="ECO:0000313" key="3">
    <source>
        <dbReference type="EMBL" id="KAG1796251.1"/>
    </source>
</evidence>
<feature type="transmembrane region" description="Helical" evidence="1">
    <location>
        <begin position="56"/>
        <end position="81"/>
    </location>
</feature>